<dbReference type="InterPro" id="IPR050833">
    <property type="entry name" value="Poly_Biosynth_Transport"/>
</dbReference>
<evidence type="ECO:0000313" key="8">
    <source>
        <dbReference type="Proteomes" id="UP000050973"/>
    </source>
</evidence>
<comment type="caution">
    <text evidence="7">The sequence shown here is derived from an EMBL/GenBank/DDBJ whole genome shotgun (WGS) entry which is preliminary data.</text>
</comment>
<keyword evidence="5 6" id="KW-0472">Membrane</keyword>
<dbReference type="PATRIC" id="fig|1423779.3.peg.361"/>
<evidence type="ECO:0000256" key="5">
    <source>
        <dbReference type="ARBA" id="ARBA00023136"/>
    </source>
</evidence>
<dbReference type="AlphaFoldDB" id="A0A0R1WBS1"/>
<name>A0A0R1WBS1_9LACO</name>
<feature type="transmembrane region" description="Helical" evidence="6">
    <location>
        <begin position="288"/>
        <end position="312"/>
    </location>
</feature>
<feature type="transmembrane region" description="Helical" evidence="6">
    <location>
        <begin position="365"/>
        <end position="391"/>
    </location>
</feature>
<accession>A0A0R1WBS1</accession>
<organism evidence="7 8">
    <name type="scientific">Limosilactobacillus oris DSM 4864</name>
    <dbReference type="NCBI Taxonomy" id="1423779"/>
    <lineage>
        <taxon>Bacteria</taxon>
        <taxon>Bacillati</taxon>
        <taxon>Bacillota</taxon>
        <taxon>Bacilli</taxon>
        <taxon>Lactobacillales</taxon>
        <taxon>Lactobacillaceae</taxon>
        <taxon>Limosilactobacillus</taxon>
    </lineage>
</organism>
<evidence type="ECO:0000256" key="4">
    <source>
        <dbReference type="ARBA" id="ARBA00022989"/>
    </source>
</evidence>
<feature type="transmembrane region" description="Helical" evidence="6">
    <location>
        <begin position="440"/>
        <end position="458"/>
    </location>
</feature>
<protein>
    <submittedName>
        <fullName evidence="7">Polysaccharide biosynthesis protein</fullName>
    </submittedName>
</protein>
<dbReference type="RefSeq" id="WP_003715780.1">
    <property type="nucleotide sequence ID" value="NZ_AZGE01000011.1"/>
</dbReference>
<feature type="transmembrane region" description="Helical" evidence="6">
    <location>
        <begin position="324"/>
        <end position="345"/>
    </location>
</feature>
<evidence type="ECO:0000256" key="2">
    <source>
        <dbReference type="ARBA" id="ARBA00022475"/>
    </source>
</evidence>
<feature type="transmembrane region" description="Helical" evidence="6">
    <location>
        <begin position="207"/>
        <end position="229"/>
    </location>
</feature>
<dbReference type="GO" id="GO:0005886">
    <property type="term" value="C:plasma membrane"/>
    <property type="evidence" value="ECO:0007669"/>
    <property type="project" value="UniProtKB-SubCell"/>
</dbReference>
<dbReference type="Pfam" id="PF01943">
    <property type="entry name" value="Polysacc_synt"/>
    <property type="match status" value="1"/>
</dbReference>
<feature type="transmembrane region" description="Helical" evidence="6">
    <location>
        <begin position="168"/>
        <end position="187"/>
    </location>
</feature>
<reference evidence="7 8" key="1">
    <citation type="journal article" date="2015" name="Genome Announc.">
        <title>Expanding the biotechnology potential of lactobacilli through comparative genomics of 213 strains and associated genera.</title>
        <authorList>
            <person name="Sun Z."/>
            <person name="Harris H.M."/>
            <person name="McCann A."/>
            <person name="Guo C."/>
            <person name="Argimon S."/>
            <person name="Zhang W."/>
            <person name="Yang X."/>
            <person name="Jeffery I.B."/>
            <person name="Cooney J.C."/>
            <person name="Kagawa T.F."/>
            <person name="Liu W."/>
            <person name="Song Y."/>
            <person name="Salvetti E."/>
            <person name="Wrobel A."/>
            <person name="Rasinkangas P."/>
            <person name="Parkhill J."/>
            <person name="Rea M.C."/>
            <person name="O'Sullivan O."/>
            <person name="Ritari J."/>
            <person name="Douillard F.P."/>
            <person name="Paul Ross R."/>
            <person name="Yang R."/>
            <person name="Briner A.E."/>
            <person name="Felis G.E."/>
            <person name="de Vos W.M."/>
            <person name="Barrangou R."/>
            <person name="Klaenhammer T.R."/>
            <person name="Caufield P.W."/>
            <person name="Cui Y."/>
            <person name="Zhang H."/>
            <person name="O'Toole P.W."/>
        </authorList>
    </citation>
    <scope>NUCLEOTIDE SEQUENCE [LARGE SCALE GENOMIC DNA]</scope>
    <source>
        <strain evidence="7 8">DSM 4864</strain>
    </source>
</reference>
<feature type="transmembrane region" description="Helical" evidence="6">
    <location>
        <begin position="137"/>
        <end position="156"/>
    </location>
</feature>
<feature type="transmembrane region" description="Helical" evidence="6">
    <location>
        <begin position="85"/>
        <end position="105"/>
    </location>
</feature>
<sequence>MKVIKNYLYNAGYQILNMVLPLITVPYISRVLGAHDVGINEYTNSWVTFFYLMGQMGITLYGNREVAYHREDIYERSRTFWGVEALQLLTISASLIAYLVAVFLFSTTFQHYFLLQAVWIIAAGLDVSWYFMGLENFRVTVVRNTLVKLASIVLIFTVVKDAGDLSKYILILGGAQLFGNLTLWPYLRDNIVWVKIREWHPFSHFYPALLLFIPTITTQVYLVLNRLMLGRMSTQASLGNFGQADKIVKFVLAIVTATGTVMLPHVASKFAKGDVKGVRASLYSSFNFVSAISIPMMFGLMAIAKSFAPWFLGADFNMAGEIMFLEAPIIVLIAWSNVTGAQYLMPVNRVKEFTTSVTIGAVSNIVFNLFLIGGWGANGAAVATVCSEFLVAASQIIMIRHTIRRRLMFKEVWKYFLCGLLMYLVVSRLCLIINMSVSNLILEVVVGILIYSIGLVVTKASILDEAKNLLASKRK</sequence>
<dbReference type="EMBL" id="AZGE01000011">
    <property type="protein sequence ID" value="KRM15434.1"/>
    <property type="molecule type" value="Genomic_DNA"/>
</dbReference>
<dbReference type="InterPro" id="IPR002797">
    <property type="entry name" value="Polysacc_synth"/>
</dbReference>
<dbReference type="Proteomes" id="UP000050973">
    <property type="component" value="Unassembled WGS sequence"/>
</dbReference>
<dbReference type="PANTHER" id="PTHR30250">
    <property type="entry name" value="PST FAMILY PREDICTED COLANIC ACID TRANSPORTER"/>
    <property type="match status" value="1"/>
</dbReference>
<feature type="transmembrane region" description="Helical" evidence="6">
    <location>
        <begin position="7"/>
        <end position="28"/>
    </location>
</feature>
<feature type="transmembrane region" description="Helical" evidence="6">
    <location>
        <begin position="250"/>
        <end position="268"/>
    </location>
</feature>
<keyword evidence="3 6" id="KW-0812">Transmembrane</keyword>
<dbReference type="CDD" id="cd13128">
    <property type="entry name" value="MATE_Wzx_like"/>
    <property type="match status" value="1"/>
</dbReference>
<evidence type="ECO:0000256" key="3">
    <source>
        <dbReference type="ARBA" id="ARBA00022692"/>
    </source>
</evidence>
<proteinExistence type="predicted"/>
<evidence type="ECO:0000313" key="7">
    <source>
        <dbReference type="EMBL" id="KRM15434.1"/>
    </source>
</evidence>
<evidence type="ECO:0000256" key="6">
    <source>
        <dbReference type="SAM" id="Phobius"/>
    </source>
</evidence>
<dbReference type="PANTHER" id="PTHR30250:SF11">
    <property type="entry name" value="O-ANTIGEN TRANSPORTER-RELATED"/>
    <property type="match status" value="1"/>
</dbReference>
<evidence type="ECO:0000256" key="1">
    <source>
        <dbReference type="ARBA" id="ARBA00004651"/>
    </source>
</evidence>
<gene>
    <name evidence="7" type="ORF">FC49_GL000355</name>
</gene>
<feature type="transmembrane region" description="Helical" evidence="6">
    <location>
        <begin position="412"/>
        <end position="434"/>
    </location>
</feature>
<keyword evidence="4 6" id="KW-1133">Transmembrane helix</keyword>
<comment type="subcellular location">
    <subcellularLocation>
        <location evidence="1">Cell membrane</location>
        <topology evidence="1">Multi-pass membrane protein</topology>
    </subcellularLocation>
</comment>
<keyword evidence="2" id="KW-1003">Cell membrane</keyword>
<feature type="transmembrane region" description="Helical" evidence="6">
    <location>
        <begin position="112"/>
        <end position="131"/>
    </location>
</feature>